<evidence type="ECO:0000256" key="4">
    <source>
        <dbReference type="ARBA" id="ARBA00022679"/>
    </source>
</evidence>
<proteinExistence type="predicted"/>
<sequence>MPNLIFPYISHLRKRRAPQKDLAQTTHHTTTIATMARLGDKILTAAATIITAGYLFFATQTPSAHNTAYAAISILFLPFIWHWRSRPKLSSAGFVTLLGAWAAVWCHALPENMGVTPWAVLAPMAVYAPARYLPQRNWGRIILLLTLVGSFASPVMWRLDSHLLLHYREGMELVLAIGFHWTLLGCVYAVGAHYFLADQARETAYQTAREEEKLLIARELHDVLAHSLTLIKVQAQAGLYGGDQREALEEIRNAATTSLEEVRGIVHALRDPTQSGAMQPLCQLADLAEIVASFERAGLNISAHLPQHCPPVPTLVQLAGVRIVSEALTNVVKHQGVGSTVQLRVQVDEQLQITVDSQAMAPTGASTSPGSGLLGLNERATALGGRFSAQGTASDFHVCATIPMHQGDH</sequence>
<feature type="transmembrane region" description="Helical" evidence="9">
    <location>
        <begin position="90"/>
        <end position="110"/>
    </location>
</feature>
<evidence type="ECO:0000313" key="11">
    <source>
        <dbReference type="EMBL" id="VZH84053.1"/>
    </source>
</evidence>
<evidence type="ECO:0000256" key="1">
    <source>
        <dbReference type="ARBA" id="ARBA00000085"/>
    </source>
</evidence>
<evidence type="ECO:0000256" key="2">
    <source>
        <dbReference type="ARBA" id="ARBA00012438"/>
    </source>
</evidence>
<evidence type="ECO:0000313" key="12">
    <source>
        <dbReference type="Proteomes" id="UP000423525"/>
    </source>
</evidence>
<dbReference type="Gene3D" id="3.30.565.10">
    <property type="entry name" value="Histidine kinase-like ATPase, C-terminal domain"/>
    <property type="match status" value="1"/>
</dbReference>
<dbReference type="InterPro" id="IPR050482">
    <property type="entry name" value="Sensor_HK_TwoCompSys"/>
</dbReference>
<keyword evidence="5" id="KW-0547">Nucleotide-binding</keyword>
<dbReference type="Gene3D" id="1.20.5.1930">
    <property type="match status" value="1"/>
</dbReference>
<feature type="transmembrane region" description="Helical" evidence="9">
    <location>
        <begin position="179"/>
        <end position="197"/>
    </location>
</feature>
<dbReference type="Proteomes" id="UP000423525">
    <property type="component" value="Chromosome"/>
</dbReference>
<dbReference type="RefSeq" id="WP_155871165.1">
    <property type="nucleotide sequence ID" value="NZ_CP168248.1"/>
</dbReference>
<protein>
    <recommendedName>
        <fullName evidence="2">histidine kinase</fullName>
        <ecNumber evidence="2">2.7.13.3</ecNumber>
    </recommendedName>
</protein>
<reference evidence="11 12" key="1">
    <citation type="submission" date="2019-11" db="EMBL/GenBank/DDBJ databases">
        <authorList>
            <person name="Brisse S."/>
        </authorList>
    </citation>
    <scope>NUCLEOTIDE SEQUENCE [LARGE SCALE GENOMIC DNA]</scope>
    <source>
        <strain evidence="11">FRC0190</strain>
    </source>
</reference>
<feature type="transmembrane region" description="Helical" evidence="9">
    <location>
        <begin position="42"/>
        <end position="60"/>
    </location>
</feature>
<feature type="transmembrane region" description="Helical" evidence="9">
    <location>
        <begin position="66"/>
        <end position="83"/>
    </location>
</feature>
<dbReference type="GO" id="GO:0000155">
    <property type="term" value="F:phosphorelay sensor kinase activity"/>
    <property type="evidence" value="ECO:0007669"/>
    <property type="project" value="InterPro"/>
</dbReference>
<gene>
    <name evidence="11" type="ORF">FRC0190_00098</name>
</gene>
<dbReference type="GO" id="GO:0046983">
    <property type="term" value="F:protein dimerization activity"/>
    <property type="evidence" value="ECO:0007669"/>
    <property type="project" value="InterPro"/>
</dbReference>
<dbReference type="KEGG" id="crf:FRC0190_00098"/>
<evidence type="ECO:0000256" key="6">
    <source>
        <dbReference type="ARBA" id="ARBA00022777"/>
    </source>
</evidence>
<dbReference type="GO" id="GO:0016020">
    <property type="term" value="C:membrane"/>
    <property type="evidence" value="ECO:0007669"/>
    <property type="project" value="InterPro"/>
</dbReference>
<keyword evidence="9" id="KW-1133">Transmembrane helix</keyword>
<feature type="transmembrane region" description="Helical" evidence="9">
    <location>
        <begin position="116"/>
        <end position="134"/>
    </location>
</feature>
<dbReference type="PANTHER" id="PTHR24421:SF10">
    <property type="entry name" value="NITRATE_NITRITE SENSOR PROTEIN NARQ"/>
    <property type="match status" value="1"/>
</dbReference>
<evidence type="ECO:0000256" key="5">
    <source>
        <dbReference type="ARBA" id="ARBA00022741"/>
    </source>
</evidence>
<evidence type="ECO:0000256" key="8">
    <source>
        <dbReference type="ARBA" id="ARBA00023012"/>
    </source>
</evidence>
<keyword evidence="4" id="KW-0808">Transferase</keyword>
<evidence type="ECO:0000259" key="10">
    <source>
        <dbReference type="Pfam" id="PF07730"/>
    </source>
</evidence>
<keyword evidence="8" id="KW-0902">Two-component regulatory system</keyword>
<organism evidence="11 12">
    <name type="scientific">Corynebacterium rouxii</name>
    <dbReference type="NCBI Taxonomy" id="2719119"/>
    <lineage>
        <taxon>Bacteria</taxon>
        <taxon>Bacillati</taxon>
        <taxon>Actinomycetota</taxon>
        <taxon>Actinomycetes</taxon>
        <taxon>Mycobacteriales</taxon>
        <taxon>Corynebacteriaceae</taxon>
        <taxon>Corynebacterium</taxon>
    </lineage>
</organism>
<keyword evidence="9" id="KW-0812">Transmembrane</keyword>
<dbReference type="CDD" id="cd16917">
    <property type="entry name" value="HATPase_UhpB-NarQ-NarX-like"/>
    <property type="match status" value="1"/>
</dbReference>
<comment type="catalytic activity">
    <reaction evidence="1">
        <text>ATP + protein L-histidine = ADP + protein N-phospho-L-histidine.</text>
        <dbReference type="EC" id="2.7.13.3"/>
    </reaction>
</comment>
<name>A0A6I8M954_9CORY</name>
<dbReference type="InterPro" id="IPR036890">
    <property type="entry name" value="HATPase_C_sf"/>
</dbReference>
<accession>A0A6I8M954</accession>
<keyword evidence="9" id="KW-0472">Membrane</keyword>
<dbReference type="InterPro" id="IPR011712">
    <property type="entry name" value="Sig_transdc_His_kin_sub3_dim/P"/>
</dbReference>
<dbReference type="GO" id="GO:0005524">
    <property type="term" value="F:ATP binding"/>
    <property type="evidence" value="ECO:0007669"/>
    <property type="project" value="UniProtKB-KW"/>
</dbReference>
<keyword evidence="3" id="KW-0597">Phosphoprotein</keyword>
<feature type="domain" description="Signal transduction histidine kinase subgroup 3 dimerisation and phosphoacceptor" evidence="10">
    <location>
        <begin position="212"/>
        <end position="273"/>
    </location>
</feature>
<evidence type="ECO:0000256" key="7">
    <source>
        <dbReference type="ARBA" id="ARBA00022840"/>
    </source>
</evidence>
<dbReference type="Pfam" id="PF07730">
    <property type="entry name" value="HisKA_3"/>
    <property type="match status" value="1"/>
</dbReference>
<keyword evidence="6 11" id="KW-0418">Kinase</keyword>
<dbReference type="PANTHER" id="PTHR24421">
    <property type="entry name" value="NITRATE/NITRITE SENSOR PROTEIN NARX-RELATED"/>
    <property type="match status" value="1"/>
</dbReference>
<feature type="transmembrane region" description="Helical" evidence="9">
    <location>
        <begin position="141"/>
        <end position="159"/>
    </location>
</feature>
<dbReference type="EMBL" id="LR738855">
    <property type="protein sequence ID" value="VZH84053.1"/>
    <property type="molecule type" value="Genomic_DNA"/>
</dbReference>
<evidence type="ECO:0000256" key="3">
    <source>
        <dbReference type="ARBA" id="ARBA00022553"/>
    </source>
</evidence>
<evidence type="ECO:0000256" key="9">
    <source>
        <dbReference type="SAM" id="Phobius"/>
    </source>
</evidence>
<dbReference type="AlphaFoldDB" id="A0A6I8M954"/>
<keyword evidence="7" id="KW-0067">ATP-binding</keyword>
<dbReference type="EC" id="2.7.13.3" evidence="2"/>